<keyword evidence="8 13" id="KW-0808">Transferase</keyword>
<evidence type="ECO:0000256" key="2">
    <source>
        <dbReference type="ARBA" id="ARBA00001933"/>
    </source>
</evidence>
<dbReference type="GO" id="GO:0005737">
    <property type="term" value="C:cytoplasm"/>
    <property type="evidence" value="ECO:0007669"/>
    <property type="project" value="UniProtKB-SubCell"/>
</dbReference>
<dbReference type="PANTHER" id="PTHR11468">
    <property type="entry name" value="GLYCOGEN PHOSPHORYLASE"/>
    <property type="match status" value="1"/>
</dbReference>
<evidence type="ECO:0000256" key="7">
    <source>
        <dbReference type="ARBA" id="ARBA00022676"/>
    </source>
</evidence>
<dbReference type="NCBIfam" id="TIGR02093">
    <property type="entry name" value="P_ylase"/>
    <property type="match status" value="1"/>
</dbReference>
<dbReference type="EMBL" id="FNPI01000005">
    <property type="protein sequence ID" value="SDY99700.1"/>
    <property type="molecule type" value="Genomic_DNA"/>
</dbReference>
<dbReference type="InterPro" id="IPR011833">
    <property type="entry name" value="Glycg_phsphrylas"/>
</dbReference>
<keyword evidence="10 13" id="KW-0119">Carbohydrate metabolism</keyword>
<reference evidence="15" key="1">
    <citation type="submission" date="2016-10" db="EMBL/GenBank/DDBJ databases">
        <authorList>
            <person name="Varghese N."/>
            <person name="Submissions S."/>
        </authorList>
    </citation>
    <scope>NUCLEOTIDE SEQUENCE [LARGE SCALE GENOMIC DNA]</scope>
    <source>
        <strain evidence="15">SP</strain>
    </source>
</reference>
<evidence type="ECO:0000313" key="15">
    <source>
        <dbReference type="Proteomes" id="UP000198935"/>
    </source>
</evidence>
<evidence type="ECO:0000256" key="12">
    <source>
        <dbReference type="PIRSR" id="PIRSR000460-1"/>
    </source>
</evidence>
<comment type="function">
    <text evidence="13">Allosteric enzyme that catalyzes the rate-limiting step in glycogen catabolism, the phosphorolytic cleavage of glycogen to produce glucose-1-phosphate, and plays a central role in maintaining cellular and organismal glucose homeostasis.</text>
</comment>
<feature type="modified residue" description="N6-(pyridoxal phosphate)lysine" evidence="12">
    <location>
        <position position="658"/>
    </location>
</feature>
<comment type="subcellular location">
    <subcellularLocation>
        <location evidence="3">Cytoplasm</location>
    </subcellularLocation>
</comment>
<evidence type="ECO:0000256" key="13">
    <source>
        <dbReference type="RuleBase" id="RU000587"/>
    </source>
</evidence>
<evidence type="ECO:0000256" key="5">
    <source>
        <dbReference type="ARBA" id="ARBA00022490"/>
    </source>
</evidence>
<accession>A0A1H3PF41</accession>
<comment type="catalytic activity">
    <reaction evidence="1 13">
        <text>[(1-&gt;4)-alpha-D-glucosyl](n) + phosphate = [(1-&gt;4)-alpha-D-glucosyl](n-1) + alpha-D-glucose 1-phosphate</text>
        <dbReference type="Rhea" id="RHEA:41732"/>
        <dbReference type="Rhea" id="RHEA-COMP:9584"/>
        <dbReference type="Rhea" id="RHEA-COMP:9586"/>
        <dbReference type="ChEBI" id="CHEBI:15444"/>
        <dbReference type="ChEBI" id="CHEBI:43474"/>
        <dbReference type="ChEBI" id="CHEBI:58601"/>
        <dbReference type="EC" id="2.4.1.1"/>
    </reaction>
</comment>
<dbReference type="FunFam" id="3.40.50.2000:FF:000003">
    <property type="entry name" value="Alpha-1,4 glucan phosphorylase"/>
    <property type="match status" value="1"/>
</dbReference>
<dbReference type="GO" id="GO:0005980">
    <property type="term" value="P:glycogen catabolic process"/>
    <property type="evidence" value="ECO:0007669"/>
    <property type="project" value="UniProtKB-ARBA"/>
</dbReference>
<evidence type="ECO:0000313" key="14">
    <source>
        <dbReference type="EMBL" id="SDY99700.1"/>
    </source>
</evidence>
<evidence type="ECO:0000256" key="10">
    <source>
        <dbReference type="ARBA" id="ARBA00023277"/>
    </source>
</evidence>
<comment type="cofactor">
    <cofactor evidence="2 13">
        <name>pyridoxal 5'-phosphate</name>
        <dbReference type="ChEBI" id="CHEBI:597326"/>
    </cofactor>
</comment>
<dbReference type="Pfam" id="PF00343">
    <property type="entry name" value="Phosphorylase"/>
    <property type="match status" value="1"/>
</dbReference>
<dbReference type="InterPro" id="IPR000811">
    <property type="entry name" value="Glyco_trans_35"/>
</dbReference>
<evidence type="ECO:0000256" key="9">
    <source>
        <dbReference type="ARBA" id="ARBA00022898"/>
    </source>
</evidence>
<gene>
    <name evidence="14" type="ORF">SAMN05421736_10527</name>
</gene>
<dbReference type="GO" id="GO:0008184">
    <property type="term" value="F:glycogen phosphorylase activity"/>
    <property type="evidence" value="ECO:0007669"/>
    <property type="project" value="InterPro"/>
</dbReference>
<dbReference type="STRING" id="1503961.SAMN05421736_10527"/>
<dbReference type="SUPFAM" id="SSF53756">
    <property type="entry name" value="UDP-Glycosyltransferase/glycogen phosphorylase"/>
    <property type="match status" value="1"/>
</dbReference>
<dbReference type="AlphaFoldDB" id="A0A1H3PF41"/>
<keyword evidence="7 13" id="KW-0328">Glycosyltransferase</keyword>
<evidence type="ECO:0000256" key="3">
    <source>
        <dbReference type="ARBA" id="ARBA00004496"/>
    </source>
</evidence>
<evidence type="ECO:0000256" key="6">
    <source>
        <dbReference type="ARBA" id="ARBA00022533"/>
    </source>
</evidence>
<dbReference type="PROSITE" id="PS00102">
    <property type="entry name" value="PHOSPHORYLASE"/>
    <property type="match status" value="1"/>
</dbReference>
<protein>
    <recommendedName>
        <fullName evidence="13">Alpha-1,4 glucan phosphorylase</fullName>
        <ecNumber evidence="13">2.4.1.1</ecNumber>
    </recommendedName>
</protein>
<sequence length="816" mass="94280">MNFQSADQFVDAIVEKLKAARRKTVEDASNRDMFYAVSAIVKERINSAWVETQTIYKQKKVRQIYYLSMEFLIGRLLESNLLNCGLLDICNEALTALGFQPKEVYAAEHDAGLGNGGLGRLAACFLDSMASLQFPGHGCGIRYRYGLFEQRIIQGNQIELPDYWLKEEYPWETRKDEEAVEVQFGGEVEMLTKIDGSLEFRYHNTDKVMAVPYDIAVVGYHNKTINTLRLWSAESPDFEQNISSQGGAKYYHELEHQHSIEQISGFLYPDDSVYEGKLLRLKQQYFLVAASLKSILSSFKKNYRLPLTQLQEKVVVQINDTHPSLAIPEFMRILMDEERFGWDDAWKMTQQVFAYTNHTTLSEALEKWPVEMMKQLLPRIYMIIHEMNERFCKNIWFDHPELRDELPGLAIIADNQIHMARMAVIGSFSVNGVARIHTDILKNQEMKHFYTLFPDRFRNKTNGITHRRWLLQVNPRLAGLVSDTIGKKWVKQPSKLISLLRYSKDASFLNKIDDVKKHNKQLLSSFIYTKTGIMTDPASIFDVQIKRLHEYKRQLLNIFHVIHLYNELKDNPAMNVVPRTFIFGAKAAPSYHLAKEIIKLINQTAFIINNDKTISEKLKVVFLENYNVSLAEHIIPAADISEQISTASKEASGTGNMKMMMNGAITLGTLDGANIEIKALVGEKNMFIFGLTAEEVLYYYQHGGYVARDIYEVDERVRRILDQLNDGAFGSQEMEFKDIYYNILSHNDPYFVLKDFDSYIEAHELVEQAYRDRNTWLSMSVTNIAYSGKFSSDRTIQEYASEIWRVRPIKGWKFLI</sequence>
<dbReference type="Proteomes" id="UP000198935">
    <property type="component" value="Unassembled WGS sequence"/>
</dbReference>
<dbReference type="OrthoDB" id="9760804at2"/>
<dbReference type="GO" id="GO:0030170">
    <property type="term" value="F:pyridoxal phosphate binding"/>
    <property type="evidence" value="ECO:0007669"/>
    <property type="project" value="InterPro"/>
</dbReference>
<name>A0A1H3PF41_9BACI</name>
<dbReference type="Gene3D" id="3.40.50.2000">
    <property type="entry name" value="Glycogen Phosphorylase B"/>
    <property type="match status" value="2"/>
</dbReference>
<keyword evidence="15" id="KW-1185">Reference proteome</keyword>
<dbReference type="CDD" id="cd04300">
    <property type="entry name" value="GT35_Glycogen_Phosphorylase"/>
    <property type="match status" value="1"/>
</dbReference>
<dbReference type="InterPro" id="IPR035090">
    <property type="entry name" value="Pyridoxal_P_attach_site"/>
</dbReference>
<evidence type="ECO:0000256" key="4">
    <source>
        <dbReference type="ARBA" id="ARBA00006047"/>
    </source>
</evidence>
<keyword evidence="5" id="KW-0963">Cytoplasm</keyword>
<dbReference type="PIRSF" id="PIRSF000460">
    <property type="entry name" value="Pprylas_GlgP"/>
    <property type="match status" value="1"/>
</dbReference>
<keyword evidence="6" id="KW-0021">Allosteric enzyme</keyword>
<keyword evidence="9 12" id="KW-0663">Pyridoxal phosphate</keyword>
<organism evidence="14 15">
    <name type="scientific">Evansella caseinilytica</name>
    <dbReference type="NCBI Taxonomy" id="1503961"/>
    <lineage>
        <taxon>Bacteria</taxon>
        <taxon>Bacillati</taxon>
        <taxon>Bacillota</taxon>
        <taxon>Bacilli</taxon>
        <taxon>Bacillales</taxon>
        <taxon>Bacillaceae</taxon>
        <taxon>Evansella</taxon>
    </lineage>
</organism>
<evidence type="ECO:0000256" key="1">
    <source>
        <dbReference type="ARBA" id="ARBA00001275"/>
    </source>
</evidence>
<comment type="function">
    <text evidence="11">Phosphorylase is an important allosteric enzyme in carbohydrate metabolism. Enzymes from different sources differ in their regulatory mechanisms and in their natural substrates. However, all known phosphorylases share catalytic and structural properties.</text>
</comment>
<comment type="similarity">
    <text evidence="4 13">Belongs to the glycogen phosphorylase family.</text>
</comment>
<evidence type="ECO:0000256" key="11">
    <source>
        <dbReference type="ARBA" id="ARBA00025174"/>
    </source>
</evidence>
<dbReference type="PANTHER" id="PTHR11468:SF3">
    <property type="entry name" value="GLYCOGEN PHOSPHORYLASE, LIVER FORM"/>
    <property type="match status" value="1"/>
</dbReference>
<proteinExistence type="inferred from homology"/>
<dbReference type="FunFam" id="3.40.50.2000:FF:000153">
    <property type="entry name" value="Alpha-1,4 glucan phosphorylase"/>
    <property type="match status" value="1"/>
</dbReference>
<evidence type="ECO:0000256" key="8">
    <source>
        <dbReference type="ARBA" id="ARBA00022679"/>
    </source>
</evidence>
<dbReference type="EC" id="2.4.1.1" evidence="13"/>